<name>A0AAD9K9Y6_9ANNE</name>
<evidence type="ECO:0000259" key="2">
    <source>
        <dbReference type="PROSITE" id="PS50041"/>
    </source>
</evidence>
<dbReference type="AlphaFoldDB" id="A0AAD9K9Y6"/>
<dbReference type="InterPro" id="IPR016187">
    <property type="entry name" value="CTDL_fold"/>
</dbReference>
<reference evidence="3" key="1">
    <citation type="journal article" date="2023" name="Mol. Biol. Evol.">
        <title>Third-Generation Sequencing Reveals the Adaptive Role of the Epigenome in Three Deep-Sea Polychaetes.</title>
        <authorList>
            <person name="Perez M."/>
            <person name="Aroh O."/>
            <person name="Sun Y."/>
            <person name="Lan Y."/>
            <person name="Juniper S.K."/>
            <person name="Young C.R."/>
            <person name="Angers B."/>
            <person name="Qian P.Y."/>
        </authorList>
    </citation>
    <scope>NUCLEOTIDE SEQUENCE</scope>
    <source>
        <strain evidence="3">P08H-3</strain>
    </source>
</reference>
<comment type="caution">
    <text evidence="3">The sequence shown here is derived from an EMBL/GenBank/DDBJ whole genome shotgun (WGS) entry which is preliminary data.</text>
</comment>
<evidence type="ECO:0000313" key="4">
    <source>
        <dbReference type="Proteomes" id="UP001208570"/>
    </source>
</evidence>
<sequence>MYLVQCLVFITFAASYHCFDVNYKYFKAIYGDNVKSDQPILRVITQSPEYLCYITCGAYDSCQGCNYLREQRRCELLRLPCHPGQQTTSPGSIYMQRLDRSEYLTIHTITYTSCLDVISNRHIISAAAKYSEFWLAGRRPPGGGRYTFYWQPSGHRLRYSRWRSSQPLRRSENADCIFVQKKYNWRWDDCDCSLLAMYMCKIK</sequence>
<dbReference type="InterPro" id="IPR001304">
    <property type="entry name" value="C-type_lectin-like"/>
</dbReference>
<evidence type="ECO:0000313" key="3">
    <source>
        <dbReference type="EMBL" id="KAK2167384.1"/>
    </source>
</evidence>
<dbReference type="Gene3D" id="3.10.100.10">
    <property type="entry name" value="Mannose-Binding Protein A, subunit A"/>
    <property type="match status" value="1"/>
</dbReference>
<dbReference type="SUPFAM" id="SSF56436">
    <property type="entry name" value="C-type lectin-like"/>
    <property type="match status" value="1"/>
</dbReference>
<dbReference type="Proteomes" id="UP001208570">
    <property type="component" value="Unassembled WGS sequence"/>
</dbReference>
<feature type="chain" id="PRO_5042029655" description="C-type lectin domain-containing protein" evidence="1">
    <location>
        <begin position="19"/>
        <end position="203"/>
    </location>
</feature>
<evidence type="ECO:0000256" key="1">
    <source>
        <dbReference type="SAM" id="SignalP"/>
    </source>
</evidence>
<dbReference type="InterPro" id="IPR016186">
    <property type="entry name" value="C-type_lectin-like/link_sf"/>
</dbReference>
<proteinExistence type="predicted"/>
<feature type="domain" description="C-type lectin" evidence="2">
    <location>
        <begin position="131"/>
        <end position="201"/>
    </location>
</feature>
<feature type="signal peptide" evidence="1">
    <location>
        <begin position="1"/>
        <end position="18"/>
    </location>
</feature>
<keyword evidence="1" id="KW-0732">Signal</keyword>
<accession>A0AAD9K9Y6</accession>
<dbReference type="EMBL" id="JAODUP010000028">
    <property type="protein sequence ID" value="KAK2167384.1"/>
    <property type="molecule type" value="Genomic_DNA"/>
</dbReference>
<gene>
    <name evidence="3" type="ORF">LSH36_28g01042</name>
</gene>
<dbReference type="PROSITE" id="PS50041">
    <property type="entry name" value="C_TYPE_LECTIN_2"/>
    <property type="match status" value="1"/>
</dbReference>
<keyword evidence="4" id="KW-1185">Reference proteome</keyword>
<dbReference type="CDD" id="cd00037">
    <property type="entry name" value="CLECT"/>
    <property type="match status" value="1"/>
</dbReference>
<protein>
    <recommendedName>
        <fullName evidence="2">C-type lectin domain-containing protein</fullName>
    </recommendedName>
</protein>
<organism evidence="3 4">
    <name type="scientific">Paralvinella palmiformis</name>
    <dbReference type="NCBI Taxonomy" id="53620"/>
    <lineage>
        <taxon>Eukaryota</taxon>
        <taxon>Metazoa</taxon>
        <taxon>Spiralia</taxon>
        <taxon>Lophotrochozoa</taxon>
        <taxon>Annelida</taxon>
        <taxon>Polychaeta</taxon>
        <taxon>Sedentaria</taxon>
        <taxon>Canalipalpata</taxon>
        <taxon>Terebellida</taxon>
        <taxon>Terebelliformia</taxon>
        <taxon>Alvinellidae</taxon>
        <taxon>Paralvinella</taxon>
    </lineage>
</organism>